<comment type="caution">
    <text evidence="3">The sequence shown here is derived from an EMBL/GenBank/DDBJ whole genome shotgun (WGS) entry which is preliminary data.</text>
</comment>
<keyword evidence="4" id="KW-1185">Reference proteome</keyword>
<dbReference type="InterPro" id="IPR000253">
    <property type="entry name" value="FHA_dom"/>
</dbReference>
<evidence type="ECO:0000259" key="2">
    <source>
        <dbReference type="PROSITE" id="PS50006"/>
    </source>
</evidence>
<accession>A0A8S1J952</accession>
<dbReference type="AlphaFoldDB" id="A0A8S1J952"/>
<evidence type="ECO:0000313" key="3">
    <source>
        <dbReference type="EMBL" id="CAD7700034.1"/>
    </source>
</evidence>
<feature type="compositionally biased region" description="Basic and acidic residues" evidence="1">
    <location>
        <begin position="156"/>
        <end position="165"/>
    </location>
</feature>
<organism evidence="3 4">
    <name type="scientific">Ostreobium quekettii</name>
    <dbReference type="NCBI Taxonomy" id="121088"/>
    <lineage>
        <taxon>Eukaryota</taxon>
        <taxon>Viridiplantae</taxon>
        <taxon>Chlorophyta</taxon>
        <taxon>core chlorophytes</taxon>
        <taxon>Ulvophyceae</taxon>
        <taxon>TCBD clade</taxon>
        <taxon>Bryopsidales</taxon>
        <taxon>Ostreobineae</taxon>
        <taxon>Ostreobiaceae</taxon>
        <taxon>Ostreobium</taxon>
    </lineage>
</organism>
<feature type="region of interest" description="Disordered" evidence="1">
    <location>
        <begin position="1"/>
        <end position="20"/>
    </location>
</feature>
<proteinExistence type="predicted"/>
<feature type="domain" description="FHA" evidence="2">
    <location>
        <begin position="113"/>
        <end position="139"/>
    </location>
</feature>
<reference evidence="3" key="1">
    <citation type="submission" date="2020-12" db="EMBL/GenBank/DDBJ databases">
        <authorList>
            <person name="Iha C."/>
        </authorList>
    </citation>
    <scope>NUCLEOTIDE SEQUENCE</scope>
</reference>
<dbReference type="OrthoDB" id="422005at2759"/>
<dbReference type="PROSITE" id="PS50006">
    <property type="entry name" value="FHA_DOMAIN"/>
    <property type="match status" value="1"/>
</dbReference>
<evidence type="ECO:0000313" key="4">
    <source>
        <dbReference type="Proteomes" id="UP000708148"/>
    </source>
</evidence>
<protein>
    <recommendedName>
        <fullName evidence="2">FHA domain-containing protein</fullName>
    </recommendedName>
</protein>
<evidence type="ECO:0000256" key="1">
    <source>
        <dbReference type="SAM" id="MobiDB-lite"/>
    </source>
</evidence>
<gene>
    <name evidence="3" type="ORF">OSTQU699_LOCUS5393</name>
</gene>
<feature type="region of interest" description="Disordered" evidence="1">
    <location>
        <begin position="156"/>
        <end position="213"/>
    </location>
</feature>
<name>A0A8S1J952_9CHLO</name>
<sequence length="256" mass="28037">MEGYPDQRADPAGPPQRRRLVLDPRNEAKARQAAQTAKSSIFGEAKPREEVLAKRTGVAESEILRQEAEHERLHIRLSPQQLSDQREAEEAVAEVRRSLEQATDEAAISALKVELGRRQQELDSLLLSFEKQAVERAHAGGGIRPSERQRLGTLRDFDEGEDGGRHAGYGGSPHGGQPRGFADYGEPRDSYGQSASQPHRGGSGRFDEYGTSQGSGRGIYDDFGGGECGSCTKLNFIFSHVTFEWINQLNGSCANS</sequence>
<dbReference type="EMBL" id="CAJHUC010001161">
    <property type="protein sequence ID" value="CAD7700034.1"/>
    <property type="molecule type" value="Genomic_DNA"/>
</dbReference>
<feature type="region of interest" description="Disordered" evidence="1">
    <location>
        <begin position="26"/>
        <end position="46"/>
    </location>
</feature>
<dbReference type="Proteomes" id="UP000708148">
    <property type="component" value="Unassembled WGS sequence"/>
</dbReference>
<feature type="compositionally biased region" description="Gly residues" evidence="1">
    <location>
        <begin position="166"/>
        <end position="178"/>
    </location>
</feature>